<dbReference type="Gramene" id="PRQ58748">
    <property type="protein sequence ID" value="PRQ58748"/>
    <property type="gene ID" value="RchiOBHm_Chr1g0362671"/>
</dbReference>
<accession>A0A2P6SJ90</accession>
<dbReference type="AlphaFoldDB" id="A0A2P6SJ90"/>
<proteinExistence type="predicted"/>
<gene>
    <name evidence="1" type="ORF">RchiOBHm_Chr1g0362671</name>
</gene>
<dbReference type="EMBL" id="PDCK01000039">
    <property type="protein sequence ID" value="PRQ58748.1"/>
    <property type="molecule type" value="Genomic_DNA"/>
</dbReference>
<evidence type="ECO:0000313" key="2">
    <source>
        <dbReference type="Proteomes" id="UP000238479"/>
    </source>
</evidence>
<sequence>MGPLILSWPWLVTKLIFMRNVKILFKMAWTMQKRMGCSLSRHLQRQQIILICCLR</sequence>
<protein>
    <submittedName>
        <fullName evidence="1">Uncharacterized protein</fullName>
    </submittedName>
</protein>
<organism evidence="1 2">
    <name type="scientific">Rosa chinensis</name>
    <name type="common">China rose</name>
    <dbReference type="NCBI Taxonomy" id="74649"/>
    <lineage>
        <taxon>Eukaryota</taxon>
        <taxon>Viridiplantae</taxon>
        <taxon>Streptophyta</taxon>
        <taxon>Embryophyta</taxon>
        <taxon>Tracheophyta</taxon>
        <taxon>Spermatophyta</taxon>
        <taxon>Magnoliopsida</taxon>
        <taxon>eudicotyledons</taxon>
        <taxon>Gunneridae</taxon>
        <taxon>Pentapetalae</taxon>
        <taxon>rosids</taxon>
        <taxon>fabids</taxon>
        <taxon>Rosales</taxon>
        <taxon>Rosaceae</taxon>
        <taxon>Rosoideae</taxon>
        <taxon>Rosoideae incertae sedis</taxon>
        <taxon>Rosa</taxon>
    </lineage>
</organism>
<name>A0A2P6SJ90_ROSCH</name>
<dbReference type="Proteomes" id="UP000238479">
    <property type="component" value="Chromosome 1"/>
</dbReference>
<reference evidence="1 2" key="1">
    <citation type="journal article" date="2018" name="Nat. Genet.">
        <title>The Rosa genome provides new insights in the design of modern roses.</title>
        <authorList>
            <person name="Bendahmane M."/>
        </authorList>
    </citation>
    <scope>NUCLEOTIDE SEQUENCE [LARGE SCALE GENOMIC DNA]</scope>
    <source>
        <strain evidence="2">cv. Old Blush</strain>
    </source>
</reference>
<evidence type="ECO:0000313" key="1">
    <source>
        <dbReference type="EMBL" id="PRQ58748.1"/>
    </source>
</evidence>
<comment type="caution">
    <text evidence="1">The sequence shown here is derived from an EMBL/GenBank/DDBJ whole genome shotgun (WGS) entry which is preliminary data.</text>
</comment>
<keyword evidence="2" id="KW-1185">Reference proteome</keyword>